<evidence type="ECO:0000256" key="10">
    <source>
        <dbReference type="ARBA" id="ARBA00022832"/>
    </source>
</evidence>
<evidence type="ECO:0000256" key="16">
    <source>
        <dbReference type="ARBA" id="ARBA00033786"/>
    </source>
</evidence>
<keyword evidence="10 18" id="KW-0276">Fatty acid metabolism</keyword>
<dbReference type="InterPro" id="IPR013815">
    <property type="entry name" value="ATP_grasp_subdomain_1"/>
</dbReference>
<protein>
    <recommendedName>
        <fullName evidence="5 18">Biotin carboxylase</fullName>
        <ecNumber evidence="4 18">6.3.4.14</ecNumber>
    </recommendedName>
    <alternativeName>
        <fullName evidence="16 18">Acetyl-coenzyme A carboxylase biotin carboxylase subunit A</fullName>
    </alternativeName>
</protein>
<dbReference type="PANTHER" id="PTHR48095">
    <property type="entry name" value="PYRUVATE CARBOXYLASE SUBUNIT A"/>
    <property type="match status" value="1"/>
</dbReference>
<name>A0A2T1IWW5_ACIRA</name>
<dbReference type="InterPro" id="IPR011054">
    <property type="entry name" value="Rudment_hybrid_motif"/>
</dbReference>
<dbReference type="STRING" id="40216.GCA_001917365_00136"/>
<dbReference type="AlphaFoldDB" id="A0A2T1IWW5"/>
<sequence>MLQKVLIANRGEIALRITRACKTLGIKTVGIYSDADKDLMHLRFCDEAVCIGPGTSSESYLNIPAIITAAEITGADAIHPGYGFLSENAEFAEIVESSGFIFIGPRPEHIRLMGNKVSAIMAMKKSGVPTVPGSAHAVTTNNALAEAKEIGFPLIVKAASGGGGRGMRIVERVDTLLESVQAAQRDAEMWFGDDTVYMERFLQKPRHVEVQILGDGNGHAIHLYDRDCSLQRRHQKVLEEAPAPFLPEQARADILEACVNACKLMQYRGAGTFEFLFEDGEFFFIEMNTRVQVEHPVTEMVTGVDIIEQQLRIAAGIGLDLQQEDIKVRGHAIECRINAEDPSTFMPSPGKIEQFYAPGGAGIRLDSHIYPGYSIPPYYDSMIAKLISHGKDRETAIARMKQALDEMILSGIKTNIPLHKDLILQDKNFCSQAMDIHYLEKHLLKQLEGQQEATKAS</sequence>
<keyword evidence="13 18" id="KW-0443">Lipid metabolism</keyword>
<dbReference type="Gene3D" id="3.40.50.20">
    <property type="match status" value="1"/>
</dbReference>
<evidence type="ECO:0000256" key="6">
    <source>
        <dbReference type="ARBA" id="ARBA00022516"/>
    </source>
</evidence>
<keyword evidence="15 18" id="KW-0092">Biotin</keyword>
<accession>A0A2T1IWW5</accession>
<dbReference type="PANTHER" id="PTHR48095:SF2">
    <property type="entry name" value="BIOTIN CARBOXYLASE, CHLOROPLASTIC"/>
    <property type="match status" value="1"/>
</dbReference>
<comment type="function">
    <text evidence="1 18">This protein is a component of the acetyl coenzyme A carboxylase complex; first, biotin carboxylase catalyzes the carboxylation of the carrier protein and then the transcarboxylase transfers the carboxyl group to form malonyl-CoA.</text>
</comment>
<dbReference type="PROSITE" id="PS50975">
    <property type="entry name" value="ATP_GRASP"/>
    <property type="match status" value="1"/>
</dbReference>
<dbReference type="GO" id="GO:2001295">
    <property type="term" value="P:malonyl-CoA biosynthetic process"/>
    <property type="evidence" value="ECO:0007669"/>
    <property type="project" value="UniProtKB-UniPathway"/>
</dbReference>
<dbReference type="Pfam" id="PF02786">
    <property type="entry name" value="CPSase_L_D2"/>
    <property type="match status" value="1"/>
</dbReference>
<evidence type="ECO:0000313" key="19">
    <source>
        <dbReference type="EMBL" id="TNX93932.1"/>
    </source>
</evidence>
<evidence type="ECO:0000256" key="8">
    <source>
        <dbReference type="ARBA" id="ARBA00022723"/>
    </source>
</evidence>
<evidence type="ECO:0000256" key="18">
    <source>
        <dbReference type="RuleBase" id="RU365063"/>
    </source>
</evidence>
<keyword evidence="11 18" id="KW-0067">ATP-binding</keyword>
<dbReference type="EC" id="6.3.4.14" evidence="4 18"/>
<evidence type="ECO:0000256" key="13">
    <source>
        <dbReference type="ARBA" id="ARBA00023098"/>
    </source>
</evidence>
<dbReference type="GO" id="GO:0005524">
    <property type="term" value="F:ATP binding"/>
    <property type="evidence" value="ECO:0007669"/>
    <property type="project" value="UniProtKB-UniRule"/>
</dbReference>
<dbReference type="KEGG" id="arj:DOM24_06030"/>
<evidence type="ECO:0000256" key="15">
    <source>
        <dbReference type="ARBA" id="ARBA00023267"/>
    </source>
</evidence>
<evidence type="ECO:0000256" key="3">
    <source>
        <dbReference type="ARBA" id="ARBA00011750"/>
    </source>
</evidence>
<dbReference type="PROSITE" id="PS00867">
    <property type="entry name" value="CPSASE_2"/>
    <property type="match status" value="1"/>
</dbReference>
<dbReference type="RefSeq" id="WP_005025758.1">
    <property type="nucleotide sequence ID" value="NZ_BKVS01000119.1"/>
</dbReference>
<evidence type="ECO:0000256" key="5">
    <source>
        <dbReference type="ARBA" id="ARBA00017242"/>
    </source>
</evidence>
<evidence type="ECO:0000256" key="14">
    <source>
        <dbReference type="ARBA" id="ARBA00023160"/>
    </source>
</evidence>
<keyword evidence="12" id="KW-0460">Magnesium</keyword>
<dbReference type="InterPro" id="IPR011761">
    <property type="entry name" value="ATP-grasp"/>
</dbReference>
<dbReference type="SUPFAM" id="SSF52440">
    <property type="entry name" value="PreATP-grasp domain"/>
    <property type="match status" value="1"/>
</dbReference>
<comment type="catalytic activity">
    <reaction evidence="17 18">
        <text>N(6)-biotinyl-L-lysyl-[protein] + hydrogencarbonate + ATP = N(6)-carboxybiotinyl-L-lysyl-[protein] + ADP + phosphate + H(+)</text>
        <dbReference type="Rhea" id="RHEA:13501"/>
        <dbReference type="Rhea" id="RHEA-COMP:10505"/>
        <dbReference type="Rhea" id="RHEA-COMP:10506"/>
        <dbReference type="ChEBI" id="CHEBI:15378"/>
        <dbReference type="ChEBI" id="CHEBI:17544"/>
        <dbReference type="ChEBI" id="CHEBI:30616"/>
        <dbReference type="ChEBI" id="CHEBI:43474"/>
        <dbReference type="ChEBI" id="CHEBI:83144"/>
        <dbReference type="ChEBI" id="CHEBI:83145"/>
        <dbReference type="ChEBI" id="CHEBI:456216"/>
        <dbReference type="EC" id="6.3.4.14"/>
    </reaction>
</comment>
<dbReference type="SUPFAM" id="SSF51246">
    <property type="entry name" value="Rudiment single hybrid motif"/>
    <property type="match status" value="1"/>
</dbReference>
<keyword evidence="6 18" id="KW-0444">Lipid biosynthesis</keyword>
<comment type="pathway">
    <text evidence="2 18">Lipid metabolism; malonyl-CoA biosynthesis; malonyl-CoA from acetyl-CoA: step 1/1.</text>
</comment>
<dbReference type="PROSITE" id="PS00866">
    <property type="entry name" value="CPSASE_1"/>
    <property type="match status" value="1"/>
</dbReference>
<keyword evidence="7 18" id="KW-0436">Ligase</keyword>
<dbReference type="SUPFAM" id="SSF56059">
    <property type="entry name" value="Glutathione synthetase ATP-binding domain-like"/>
    <property type="match status" value="1"/>
</dbReference>
<dbReference type="GO" id="GO:0006633">
    <property type="term" value="P:fatty acid biosynthetic process"/>
    <property type="evidence" value="ECO:0007669"/>
    <property type="project" value="UniProtKB-KW"/>
</dbReference>
<comment type="subunit">
    <text evidence="3 18">Acetyl-CoA carboxylase is a heterohexamer of biotin carboxyl carrier protein, biotin carboxylase and the two subunits of carboxyl transferase in a 2:2 complex.</text>
</comment>
<dbReference type="GO" id="GO:0004075">
    <property type="term" value="F:biotin carboxylase activity"/>
    <property type="evidence" value="ECO:0007669"/>
    <property type="project" value="UniProtKB-EC"/>
</dbReference>
<dbReference type="FunFam" id="3.40.50.20:FF:000010">
    <property type="entry name" value="Propionyl-CoA carboxylase subunit alpha"/>
    <property type="match status" value="1"/>
</dbReference>
<keyword evidence="8" id="KW-0479">Metal-binding</keyword>
<evidence type="ECO:0000256" key="7">
    <source>
        <dbReference type="ARBA" id="ARBA00022598"/>
    </source>
</evidence>
<dbReference type="SMART" id="SM00878">
    <property type="entry name" value="Biotin_carb_C"/>
    <property type="match status" value="1"/>
</dbReference>
<dbReference type="NCBIfam" id="NF006367">
    <property type="entry name" value="PRK08591.1"/>
    <property type="match status" value="1"/>
</dbReference>
<dbReference type="InterPro" id="IPR005481">
    <property type="entry name" value="BC-like_N"/>
</dbReference>
<dbReference type="InterPro" id="IPR016185">
    <property type="entry name" value="PreATP-grasp_dom_sf"/>
</dbReference>
<evidence type="ECO:0000256" key="1">
    <source>
        <dbReference type="ARBA" id="ARBA00003761"/>
    </source>
</evidence>
<dbReference type="InterPro" id="IPR011764">
    <property type="entry name" value="Biotin_carboxylation_dom"/>
</dbReference>
<evidence type="ECO:0000256" key="11">
    <source>
        <dbReference type="ARBA" id="ARBA00022840"/>
    </source>
</evidence>
<reference evidence="19 20" key="1">
    <citation type="submission" date="2019-06" db="EMBL/GenBank/DDBJ databases">
        <title>Genome of Acinetobacter radioresistens APH1, a phenol degrading strain.</title>
        <authorList>
            <person name="Liu Y."/>
        </authorList>
    </citation>
    <scope>NUCLEOTIDE SEQUENCE [LARGE SCALE GENOMIC DNA]</scope>
    <source>
        <strain evidence="19 20">APH1</strain>
    </source>
</reference>
<dbReference type="GO" id="GO:0046872">
    <property type="term" value="F:metal ion binding"/>
    <property type="evidence" value="ECO:0007669"/>
    <property type="project" value="UniProtKB-KW"/>
</dbReference>
<dbReference type="GeneID" id="56305640"/>
<comment type="caution">
    <text evidence="19">The sequence shown here is derived from an EMBL/GenBank/DDBJ whole genome shotgun (WGS) entry which is preliminary data.</text>
</comment>
<keyword evidence="9 18" id="KW-0547">Nucleotide-binding</keyword>
<dbReference type="InterPro" id="IPR004549">
    <property type="entry name" value="Acetyl_CoA_COase_biotin_COase"/>
</dbReference>
<evidence type="ECO:0000256" key="2">
    <source>
        <dbReference type="ARBA" id="ARBA00004956"/>
    </source>
</evidence>
<dbReference type="InterPro" id="IPR051602">
    <property type="entry name" value="ACC_Biotin_Carboxylase"/>
</dbReference>
<dbReference type="PROSITE" id="PS50979">
    <property type="entry name" value="BC"/>
    <property type="match status" value="1"/>
</dbReference>
<keyword evidence="14 18" id="KW-0275">Fatty acid biosynthesis</keyword>
<evidence type="ECO:0000256" key="4">
    <source>
        <dbReference type="ARBA" id="ARBA00013263"/>
    </source>
</evidence>
<dbReference type="Proteomes" id="UP000314285">
    <property type="component" value="Unassembled WGS sequence"/>
</dbReference>
<dbReference type="InterPro" id="IPR005479">
    <property type="entry name" value="CPAse_ATP-bd"/>
</dbReference>
<dbReference type="EMBL" id="VFBM01000001">
    <property type="protein sequence ID" value="TNX93932.1"/>
    <property type="molecule type" value="Genomic_DNA"/>
</dbReference>
<evidence type="ECO:0000256" key="17">
    <source>
        <dbReference type="ARBA" id="ARBA00048600"/>
    </source>
</evidence>
<proteinExistence type="predicted"/>
<dbReference type="NCBIfam" id="TIGR00514">
    <property type="entry name" value="accC"/>
    <property type="match status" value="1"/>
</dbReference>
<evidence type="ECO:0000256" key="9">
    <source>
        <dbReference type="ARBA" id="ARBA00022741"/>
    </source>
</evidence>
<evidence type="ECO:0000256" key="12">
    <source>
        <dbReference type="ARBA" id="ARBA00022842"/>
    </source>
</evidence>
<dbReference type="InterPro" id="IPR005482">
    <property type="entry name" value="Biotin_COase_C"/>
</dbReference>
<organism evidence="19 20">
    <name type="scientific">Acinetobacter radioresistens</name>
    <dbReference type="NCBI Taxonomy" id="40216"/>
    <lineage>
        <taxon>Bacteria</taxon>
        <taxon>Pseudomonadati</taxon>
        <taxon>Pseudomonadota</taxon>
        <taxon>Gammaproteobacteria</taxon>
        <taxon>Moraxellales</taxon>
        <taxon>Moraxellaceae</taxon>
        <taxon>Acinetobacter</taxon>
    </lineage>
</organism>
<dbReference type="Pfam" id="PF00289">
    <property type="entry name" value="Biotin_carb_N"/>
    <property type="match status" value="1"/>
</dbReference>
<dbReference type="Pfam" id="PF02785">
    <property type="entry name" value="Biotin_carb_C"/>
    <property type="match status" value="1"/>
</dbReference>
<dbReference type="Gene3D" id="3.30.470.20">
    <property type="entry name" value="ATP-grasp fold, B domain"/>
    <property type="match status" value="1"/>
</dbReference>
<dbReference type="Gene3D" id="3.30.1490.20">
    <property type="entry name" value="ATP-grasp fold, A domain"/>
    <property type="match status" value="1"/>
</dbReference>
<dbReference type="UniPathway" id="UPA00655">
    <property type="reaction ID" value="UER00711"/>
</dbReference>
<evidence type="ECO:0000313" key="20">
    <source>
        <dbReference type="Proteomes" id="UP000314285"/>
    </source>
</evidence>
<gene>
    <name evidence="19" type="primary">accC</name>
    <name evidence="19" type="ORF">FHY67_00240</name>
</gene>